<name>A0A272ERT5_9RHOO</name>
<evidence type="ECO:0000313" key="8">
    <source>
        <dbReference type="Proteomes" id="UP000623509"/>
    </source>
</evidence>
<dbReference type="SUPFAM" id="SSF55073">
    <property type="entry name" value="Nucleotide cyclase"/>
    <property type="match status" value="1"/>
</dbReference>
<dbReference type="GO" id="GO:0016020">
    <property type="term" value="C:membrane"/>
    <property type="evidence" value="ECO:0007669"/>
    <property type="project" value="InterPro"/>
</dbReference>
<evidence type="ECO:0000313" key="5">
    <source>
        <dbReference type="EMBL" id="KAF7598881.1"/>
    </source>
</evidence>
<dbReference type="InterPro" id="IPR029787">
    <property type="entry name" value="Nucleotide_cyclase"/>
</dbReference>
<dbReference type="PANTHER" id="PTHR46663:SF2">
    <property type="entry name" value="GGDEF DOMAIN-CONTAINING PROTEIN"/>
    <property type="match status" value="1"/>
</dbReference>
<keyword evidence="8" id="KW-1185">Reference proteome</keyword>
<dbReference type="PROSITE" id="PS50885">
    <property type="entry name" value="HAMP"/>
    <property type="match status" value="1"/>
</dbReference>
<dbReference type="Gene3D" id="6.10.340.10">
    <property type="match status" value="1"/>
</dbReference>
<dbReference type="NCBIfam" id="TIGR00254">
    <property type="entry name" value="GGDEF"/>
    <property type="match status" value="1"/>
</dbReference>
<evidence type="ECO:0000256" key="2">
    <source>
        <dbReference type="SAM" id="Phobius"/>
    </source>
</evidence>
<keyword evidence="1" id="KW-0175">Coiled coil</keyword>
<dbReference type="SMART" id="SM00304">
    <property type="entry name" value="HAMP"/>
    <property type="match status" value="1"/>
</dbReference>
<dbReference type="GO" id="GO:0003824">
    <property type="term" value="F:catalytic activity"/>
    <property type="evidence" value="ECO:0007669"/>
    <property type="project" value="UniProtKB-ARBA"/>
</dbReference>
<protein>
    <recommendedName>
        <fullName evidence="9">GGDEF domain-containing protein</fullName>
    </recommendedName>
</protein>
<dbReference type="EMBL" id="NMRN01000029">
    <property type="protein sequence ID" value="PAS92821.1"/>
    <property type="molecule type" value="Genomic_DNA"/>
</dbReference>
<dbReference type="AlphaFoldDB" id="A0A272ERT5"/>
<keyword evidence="2" id="KW-0812">Transmembrane</keyword>
<evidence type="ECO:0008006" key="9">
    <source>
        <dbReference type="Google" id="ProtNLM"/>
    </source>
</evidence>
<evidence type="ECO:0000259" key="3">
    <source>
        <dbReference type="PROSITE" id="PS50885"/>
    </source>
</evidence>
<dbReference type="InterPro" id="IPR003660">
    <property type="entry name" value="HAMP_dom"/>
</dbReference>
<sequence length="455" mass="50352">MAVPLPVRINLVSLAFTALVACVLTALGGYFLYFQQVEHAHSRARFAAGDLAERAGHMARLGLRPQDTAHFEEQCEAVIRNDPLLDEAGVLDPLGLVLHHYIRASASSLLLSDAFPMKEVFSFDGMERAEIRDPLNGGAVLGYTAVSINQDMVLRQTLRNVGWLVICALSLIAVGVLVQHVVFWKALGRPLAELVRTADEIQPDRLETIPPALERPRRDDIGRVYGALRRLIERLQEARFALLEQNAMLEVAVRLRTSELEHVNQALARDIERRKQLEEELRTQANTDALTGLTNRAFVVPYLEKRLAQAHRETHRLGLLLLDFDGFKCVNDTWGHAVGDRALQIMAQRMQQECRASDVLARLGGDEFLIVLEDFASQAEALGFCERIAAQFNEPVLVERLALSLGISIGLAIYPEHGSTLDTLLASADAAMYAIKQAGGGVALADQAFIMRREA</sequence>
<gene>
    <name evidence="5" type="ORF">BGI27_10785</name>
    <name evidence="6" type="ORF">CGU29_10145</name>
</gene>
<dbReference type="EMBL" id="MDUX01000034">
    <property type="protein sequence ID" value="KAF7598881.1"/>
    <property type="molecule type" value="Genomic_DNA"/>
</dbReference>
<dbReference type="CDD" id="cd01949">
    <property type="entry name" value="GGDEF"/>
    <property type="match status" value="1"/>
</dbReference>
<feature type="transmembrane region" description="Helical" evidence="2">
    <location>
        <begin position="12"/>
        <end position="33"/>
    </location>
</feature>
<dbReference type="SMART" id="SM00267">
    <property type="entry name" value="GGDEF"/>
    <property type="match status" value="1"/>
</dbReference>
<dbReference type="OrthoDB" id="9813903at2"/>
<dbReference type="RefSeq" id="WP_095524892.1">
    <property type="nucleotide sequence ID" value="NZ_MDUX01000034.1"/>
</dbReference>
<dbReference type="Proteomes" id="UP000216107">
    <property type="component" value="Unassembled WGS sequence"/>
</dbReference>
<evidence type="ECO:0000313" key="7">
    <source>
        <dbReference type="Proteomes" id="UP000216107"/>
    </source>
</evidence>
<dbReference type="PANTHER" id="PTHR46663">
    <property type="entry name" value="DIGUANYLATE CYCLASE DGCT-RELATED"/>
    <property type="match status" value="1"/>
</dbReference>
<feature type="domain" description="HAMP" evidence="3">
    <location>
        <begin position="185"/>
        <end position="240"/>
    </location>
</feature>
<evidence type="ECO:0000256" key="1">
    <source>
        <dbReference type="SAM" id="Coils"/>
    </source>
</evidence>
<feature type="domain" description="GGDEF" evidence="4">
    <location>
        <begin position="315"/>
        <end position="448"/>
    </location>
</feature>
<feature type="transmembrane region" description="Helical" evidence="2">
    <location>
        <begin position="161"/>
        <end position="184"/>
    </location>
</feature>
<dbReference type="Gene3D" id="3.30.70.270">
    <property type="match status" value="1"/>
</dbReference>
<dbReference type="InterPro" id="IPR000160">
    <property type="entry name" value="GGDEF_dom"/>
</dbReference>
<reference evidence="5 8" key="1">
    <citation type="submission" date="2016-08" db="EMBL/GenBank/DDBJ databases">
        <title>Candidatus Dactylopiibacterium carminicum genome sequence.</title>
        <authorList>
            <person name="Ramirez-Puebla S.T."/>
            <person name="Ormeno-Orrillo E."/>
            <person name="Vera-Ponce De Leon A."/>
            <person name="Luis L."/>
            <person name="Sanchez-Flores A."/>
            <person name="Monica R."/>
            <person name="Martinez-Romero E."/>
        </authorList>
    </citation>
    <scope>NUCLEOTIDE SEQUENCE [LARGE SCALE GENOMIC DNA]</scope>
    <source>
        <strain evidence="5">END1</strain>
    </source>
</reference>
<dbReference type="InterPro" id="IPR052163">
    <property type="entry name" value="DGC-Regulatory_Protein"/>
</dbReference>
<keyword evidence="2" id="KW-1133">Transmembrane helix</keyword>
<comment type="caution">
    <text evidence="6">The sequence shown here is derived from an EMBL/GenBank/DDBJ whole genome shotgun (WGS) entry which is preliminary data.</text>
</comment>
<accession>A0A272ERT5</accession>
<evidence type="ECO:0000259" key="4">
    <source>
        <dbReference type="PROSITE" id="PS50887"/>
    </source>
</evidence>
<feature type="coiled-coil region" evidence="1">
    <location>
        <begin position="260"/>
        <end position="287"/>
    </location>
</feature>
<keyword evidence="2" id="KW-0472">Membrane</keyword>
<dbReference type="PROSITE" id="PS50887">
    <property type="entry name" value="GGDEF"/>
    <property type="match status" value="1"/>
</dbReference>
<dbReference type="InterPro" id="IPR043128">
    <property type="entry name" value="Rev_trsase/Diguanyl_cyclase"/>
</dbReference>
<evidence type="ECO:0000313" key="6">
    <source>
        <dbReference type="EMBL" id="PAS92821.1"/>
    </source>
</evidence>
<organism evidence="6 7">
    <name type="scientific">Candidatus Dactylopiibacterium carminicum</name>
    <dbReference type="NCBI Taxonomy" id="857335"/>
    <lineage>
        <taxon>Bacteria</taxon>
        <taxon>Pseudomonadati</taxon>
        <taxon>Pseudomonadota</taxon>
        <taxon>Betaproteobacteria</taxon>
        <taxon>Rhodocyclales</taxon>
        <taxon>Rhodocyclaceae</taxon>
        <taxon>Candidatus Dactylopiibacterium</taxon>
    </lineage>
</organism>
<dbReference type="FunFam" id="3.30.70.270:FF:000001">
    <property type="entry name" value="Diguanylate cyclase domain protein"/>
    <property type="match status" value="1"/>
</dbReference>
<dbReference type="Pfam" id="PF00990">
    <property type="entry name" value="GGDEF"/>
    <property type="match status" value="1"/>
</dbReference>
<proteinExistence type="predicted"/>
<dbReference type="GO" id="GO:0007165">
    <property type="term" value="P:signal transduction"/>
    <property type="evidence" value="ECO:0007669"/>
    <property type="project" value="InterPro"/>
</dbReference>
<dbReference type="Proteomes" id="UP000623509">
    <property type="component" value="Unassembled WGS sequence"/>
</dbReference>
<reference evidence="6 7" key="2">
    <citation type="submission" date="2017-07" db="EMBL/GenBank/DDBJ databases">
        <title>Candidatus Dactylopiibacterium carminicum, a nitrogen-fixing symbiont of the cochineal insect Dactylopius coccus and Dactylopius opuntiae (Hemiptera: Coccoidea: Dactylopiidae).</title>
        <authorList>
            <person name="Vera A."/>
        </authorList>
    </citation>
    <scope>NUCLEOTIDE SEQUENCE [LARGE SCALE GENOMIC DNA]</scope>
    <source>
        <strain evidence="6 7">NFDCM</strain>
    </source>
</reference>